<dbReference type="AlphaFoldDB" id="A0A1M5N4M8"/>
<protein>
    <submittedName>
        <fullName evidence="1">Uncharacterized protein</fullName>
    </submittedName>
</protein>
<evidence type="ECO:0000313" key="1">
    <source>
        <dbReference type="EMBL" id="SHG84481.1"/>
    </source>
</evidence>
<dbReference type="STRING" id="947013.SAMN04488109_2104"/>
<organism evidence="1 2">
    <name type="scientific">Chryseolinea serpens</name>
    <dbReference type="NCBI Taxonomy" id="947013"/>
    <lineage>
        <taxon>Bacteria</taxon>
        <taxon>Pseudomonadati</taxon>
        <taxon>Bacteroidota</taxon>
        <taxon>Cytophagia</taxon>
        <taxon>Cytophagales</taxon>
        <taxon>Fulvivirgaceae</taxon>
        <taxon>Chryseolinea</taxon>
    </lineage>
</organism>
<keyword evidence="2" id="KW-1185">Reference proteome</keyword>
<name>A0A1M5N4M8_9BACT</name>
<accession>A0A1M5N4M8</accession>
<proteinExistence type="predicted"/>
<dbReference type="EMBL" id="FQWQ01000001">
    <property type="protein sequence ID" value="SHG84481.1"/>
    <property type="molecule type" value="Genomic_DNA"/>
</dbReference>
<evidence type="ECO:0000313" key="2">
    <source>
        <dbReference type="Proteomes" id="UP000184212"/>
    </source>
</evidence>
<reference evidence="1 2" key="1">
    <citation type="submission" date="2016-11" db="EMBL/GenBank/DDBJ databases">
        <authorList>
            <person name="Jaros S."/>
            <person name="Januszkiewicz K."/>
            <person name="Wedrychowicz H."/>
        </authorList>
    </citation>
    <scope>NUCLEOTIDE SEQUENCE [LARGE SCALE GENOMIC DNA]</scope>
    <source>
        <strain evidence="1 2">DSM 24574</strain>
    </source>
</reference>
<gene>
    <name evidence="1" type="ORF">SAMN04488109_2104</name>
</gene>
<sequence>MDVGIFLRSPKPGAQNSFSIASPVKHTLANTLWSPWTKPSAV</sequence>
<dbReference type="Proteomes" id="UP000184212">
    <property type="component" value="Unassembled WGS sequence"/>
</dbReference>